<dbReference type="InterPro" id="IPR013525">
    <property type="entry name" value="ABC2_TM"/>
</dbReference>
<dbReference type="OrthoDB" id="266913at2"/>
<comment type="subcellular location">
    <subcellularLocation>
        <location evidence="1">Membrane</location>
        <topology evidence="1">Multi-pass membrane protein</topology>
    </subcellularLocation>
</comment>
<dbReference type="Pfam" id="PF12698">
    <property type="entry name" value="ABC2_membrane_3"/>
    <property type="match status" value="1"/>
</dbReference>
<dbReference type="EMBL" id="CP025746">
    <property type="protein sequence ID" value="QAA33580.1"/>
    <property type="molecule type" value="Genomic_DNA"/>
</dbReference>
<evidence type="ECO:0000259" key="6">
    <source>
        <dbReference type="Pfam" id="PF12698"/>
    </source>
</evidence>
<dbReference type="PANTHER" id="PTHR43027:SF1">
    <property type="entry name" value="DOXORUBICIN RESISTANCE ABC TRANSPORTER PERMEASE PROTEIN DRRC-RELATED"/>
    <property type="match status" value="1"/>
</dbReference>
<evidence type="ECO:0000313" key="8">
    <source>
        <dbReference type="Proteomes" id="UP000286268"/>
    </source>
</evidence>
<dbReference type="Proteomes" id="UP000286268">
    <property type="component" value="Chromosome"/>
</dbReference>
<feature type="transmembrane region" description="Helical" evidence="5">
    <location>
        <begin position="150"/>
        <end position="170"/>
    </location>
</feature>
<feature type="transmembrane region" description="Helical" evidence="5">
    <location>
        <begin position="314"/>
        <end position="333"/>
    </location>
</feature>
<dbReference type="KEGG" id="cmah:C1I91_19130"/>
<evidence type="ECO:0000256" key="5">
    <source>
        <dbReference type="SAM" id="Phobius"/>
    </source>
</evidence>
<evidence type="ECO:0000256" key="4">
    <source>
        <dbReference type="ARBA" id="ARBA00023136"/>
    </source>
</evidence>
<dbReference type="RefSeq" id="WP_128214304.1">
    <property type="nucleotide sequence ID" value="NZ_CP025746.1"/>
</dbReference>
<sequence length="339" mass="37052">MGIFLVTRNELIRSFKYKKKLVLTFLVPVFAVIVAIGVNSLMNPSINIGIIDNGSGQVYQQFKDKTNSISGLNIKYANKGSINTDMILGKYAVVIELNKDQSFVVTCLDSKFQENVNEIMKNYFTTGEVKGFEDILTKMESDSMTAAQRGGGFILLTLIITCTLAACNIIRDQQEGTLRRFLISPNKPVIYILGTFLYNFLSTIVQIVVSVGVLSMLPIDIGVNSMQLLLIGLIIAVVASSLSCLIVNLCKTELQASIIASVVALIMSLLGGSFLPLNKMPTVLKYISNSTITKWVIMFIGKIQEGVVSTATIAPIWIILGLSILMVIVACKLGERKFA</sequence>
<dbReference type="GO" id="GO:0016020">
    <property type="term" value="C:membrane"/>
    <property type="evidence" value="ECO:0007669"/>
    <property type="project" value="UniProtKB-SubCell"/>
</dbReference>
<name>A0A3R5THH8_9CLOT</name>
<keyword evidence="2 5" id="KW-0812">Transmembrane</keyword>
<proteinExistence type="predicted"/>
<accession>A0A3R5THH8</accession>
<feature type="transmembrane region" description="Helical" evidence="5">
    <location>
        <begin position="21"/>
        <end position="42"/>
    </location>
</feature>
<feature type="transmembrane region" description="Helical" evidence="5">
    <location>
        <begin position="228"/>
        <end position="249"/>
    </location>
</feature>
<keyword evidence="3 5" id="KW-1133">Transmembrane helix</keyword>
<gene>
    <name evidence="7" type="ORF">C1I91_19130</name>
</gene>
<dbReference type="GO" id="GO:0140359">
    <property type="term" value="F:ABC-type transporter activity"/>
    <property type="evidence" value="ECO:0007669"/>
    <property type="project" value="InterPro"/>
</dbReference>
<evidence type="ECO:0000256" key="3">
    <source>
        <dbReference type="ARBA" id="ARBA00022989"/>
    </source>
</evidence>
<organism evidence="7 8">
    <name type="scientific">Clostridium manihotivorum</name>
    <dbReference type="NCBI Taxonomy" id="2320868"/>
    <lineage>
        <taxon>Bacteria</taxon>
        <taxon>Bacillati</taxon>
        <taxon>Bacillota</taxon>
        <taxon>Clostridia</taxon>
        <taxon>Eubacteriales</taxon>
        <taxon>Clostridiaceae</taxon>
        <taxon>Clostridium</taxon>
    </lineage>
</organism>
<feature type="transmembrane region" description="Helical" evidence="5">
    <location>
        <begin position="190"/>
        <end position="216"/>
    </location>
</feature>
<keyword evidence="4 5" id="KW-0472">Membrane</keyword>
<dbReference type="InterPro" id="IPR052902">
    <property type="entry name" value="ABC-2_transporter"/>
</dbReference>
<evidence type="ECO:0000256" key="1">
    <source>
        <dbReference type="ARBA" id="ARBA00004141"/>
    </source>
</evidence>
<dbReference type="PANTHER" id="PTHR43027">
    <property type="entry name" value="DOXORUBICIN RESISTANCE ABC TRANSPORTER PERMEASE PROTEIN DRRC-RELATED"/>
    <property type="match status" value="1"/>
</dbReference>
<evidence type="ECO:0000313" key="7">
    <source>
        <dbReference type="EMBL" id="QAA33580.1"/>
    </source>
</evidence>
<feature type="domain" description="ABC-2 type transporter transmembrane" evidence="6">
    <location>
        <begin position="21"/>
        <end position="329"/>
    </location>
</feature>
<reference evidence="7 8" key="1">
    <citation type="submission" date="2018-01" db="EMBL/GenBank/DDBJ databases">
        <title>Genome Sequencing and Assembly of Anaerobacter polyendosporus strain CT4.</title>
        <authorList>
            <person name="Tachaapaikoon C."/>
            <person name="Sutheeworapong S."/>
            <person name="Jenjaroenpun P."/>
            <person name="Wongsurawat T."/>
            <person name="Nookeaw I."/>
            <person name="Cheawchanlertfa P."/>
            <person name="Kosugi A."/>
            <person name="Cheevadhanarak S."/>
            <person name="Ratanakhanokchai K."/>
        </authorList>
    </citation>
    <scope>NUCLEOTIDE SEQUENCE [LARGE SCALE GENOMIC DNA]</scope>
    <source>
        <strain evidence="7 8">CT4</strain>
    </source>
</reference>
<keyword evidence="8" id="KW-1185">Reference proteome</keyword>
<dbReference type="AlphaFoldDB" id="A0A3R5THH8"/>
<protein>
    <recommendedName>
        <fullName evidence="6">ABC-2 type transporter transmembrane domain-containing protein</fullName>
    </recommendedName>
</protein>
<feature type="transmembrane region" description="Helical" evidence="5">
    <location>
        <begin position="256"/>
        <end position="275"/>
    </location>
</feature>
<evidence type="ECO:0000256" key="2">
    <source>
        <dbReference type="ARBA" id="ARBA00022692"/>
    </source>
</evidence>